<comment type="caution">
    <text evidence="7">The sequence shown here is derived from an EMBL/GenBank/DDBJ whole genome shotgun (WGS) entry which is preliminary data.</text>
</comment>
<feature type="region of interest" description="Disordered" evidence="4">
    <location>
        <begin position="22"/>
        <end position="79"/>
    </location>
</feature>
<evidence type="ECO:0000313" key="8">
    <source>
        <dbReference type="Proteomes" id="UP000218323"/>
    </source>
</evidence>
<dbReference type="RefSeq" id="WP_066711794.1">
    <property type="nucleotide sequence ID" value="NZ_JBHIWA010000036.1"/>
</dbReference>
<keyword evidence="8" id="KW-1185">Reference proteome</keyword>
<dbReference type="SUPFAM" id="SSF52833">
    <property type="entry name" value="Thioredoxin-like"/>
    <property type="match status" value="1"/>
</dbReference>
<dbReference type="InterPro" id="IPR036249">
    <property type="entry name" value="Thioredoxin-like_sf"/>
</dbReference>
<dbReference type="GO" id="GO:0015036">
    <property type="term" value="F:disulfide oxidoreductase activity"/>
    <property type="evidence" value="ECO:0007669"/>
    <property type="project" value="UniProtKB-ARBA"/>
</dbReference>
<dbReference type="PROSITE" id="PS51257">
    <property type="entry name" value="PROKAR_LIPOPROTEIN"/>
    <property type="match status" value="1"/>
</dbReference>
<keyword evidence="2" id="KW-0201">Cytochrome c-type biogenesis</keyword>
<dbReference type="Gene3D" id="3.40.30.10">
    <property type="entry name" value="Glutaredoxin"/>
    <property type="match status" value="1"/>
</dbReference>
<dbReference type="Proteomes" id="UP000218323">
    <property type="component" value="Unassembled WGS sequence"/>
</dbReference>
<evidence type="ECO:0000313" key="7">
    <source>
        <dbReference type="EMBL" id="PCG13808.1"/>
    </source>
</evidence>
<feature type="chain" id="PRO_5012946548" evidence="5">
    <location>
        <begin position="19"/>
        <end position="205"/>
    </location>
</feature>
<dbReference type="InterPro" id="IPR050553">
    <property type="entry name" value="Thioredoxin_ResA/DsbE_sf"/>
</dbReference>
<sequence>MASRVAIVCLLGVAVATAACDRASPGNGQAQADTTAATAAASPDEAAPASTGAKADAGADKVDRSHKGEAAPDVAFAAPGGKEGPTTLAAFRGKPVLVNLWATWCAPCVKEMPTLDAAAATLGDRVPVLAISQDMDPAKAVAFLDQRRFTHLRPYLDAKLGLSLAYGTNLPTTILYGADGKEIWRVTGDLDWTGAQAKGLLAEAA</sequence>
<feature type="signal peptide" evidence="5">
    <location>
        <begin position="1"/>
        <end position="18"/>
    </location>
</feature>
<comment type="subcellular location">
    <subcellularLocation>
        <location evidence="1">Cell envelope</location>
    </subcellularLocation>
</comment>
<protein>
    <submittedName>
        <fullName evidence="7">TlpA family protein disulfide reductase</fullName>
    </submittedName>
</protein>
<keyword evidence="5" id="KW-0732">Signal</keyword>
<dbReference type="PROSITE" id="PS51352">
    <property type="entry name" value="THIOREDOXIN_2"/>
    <property type="match status" value="1"/>
</dbReference>
<feature type="compositionally biased region" description="Low complexity" evidence="4">
    <location>
        <begin position="29"/>
        <end position="56"/>
    </location>
</feature>
<keyword evidence="3" id="KW-0676">Redox-active center</keyword>
<name>A0A2A4I6P9_9SPHN</name>
<evidence type="ECO:0000259" key="6">
    <source>
        <dbReference type="PROSITE" id="PS51352"/>
    </source>
</evidence>
<dbReference type="PROSITE" id="PS00194">
    <property type="entry name" value="THIOREDOXIN_1"/>
    <property type="match status" value="1"/>
</dbReference>
<reference evidence="7 8" key="1">
    <citation type="submission" date="2017-09" db="EMBL/GenBank/DDBJ databases">
        <title>Sphingomonas adhaesiva DSM 7418, whole genome shotgun sequence.</title>
        <authorList>
            <person name="Feng G."/>
            <person name="Zhu H."/>
        </authorList>
    </citation>
    <scope>NUCLEOTIDE SEQUENCE [LARGE SCALE GENOMIC DNA]</scope>
    <source>
        <strain evidence="7 8">DSM 7418</strain>
    </source>
</reference>
<dbReference type="CDD" id="cd02966">
    <property type="entry name" value="TlpA_like_family"/>
    <property type="match status" value="1"/>
</dbReference>
<evidence type="ECO:0000256" key="3">
    <source>
        <dbReference type="ARBA" id="ARBA00023284"/>
    </source>
</evidence>
<feature type="domain" description="Thioredoxin" evidence="6">
    <location>
        <begin position="65"/>
        <end position="205"/>
    </location>
</feature>
<gene>
    <name evidence="7" type="ORF">COA07_12990</name>
</gene>
<evidence type="ECO:0000256" key="2">
    <source>
        <dbReference type="ARBA" id="ARBA00022748"/>
    </source>
</evidence>
<accession>A0A2A4I6P9</accession>
<dbReference type="EMBL" id="NWVC01000006">
    <property type="protein sequence ID" value="PCG13808.1"/>
    <property type="molecule type" value="Genomic_DNA"/>
</dbReference>
<dbReference type="GO" id="GO:0017004">
    <property type="term" value="P:cytochrome complex assembly"/>
    <property type="evidence" value="ECO:0007669"/>
    <property type="project" value="UniProtKB-KW"/>
</dbReference>
<dbReference type="Pfam" id="PF08534">
    <property type="entry name" value="Redoxin"/>
    <property type="match status" value="1"/>
</dbReference>
<evidence type="ECO:0000256" key="4">
    <source>
        <dbReference type="SAM" id="MobiDB-lite"/>
    </source>
</evidence>
<dbReference type="PANTHER" id="PTHR42852">
    <property type="entry name" value="THIOL:DISULFIDE INTERCHANGE PROTEIN DSBE"/>
    <property type="match status" value="1"/>
</dbReference>
<organism evidence="7 8">
    <name type="scientific">Sphingomonas adhaesiva</name>
    <dbReference type="NCBI Taxonomy" id="28212"/>
    <lineage>
        <taxon>Bacteria</taxon>
        <taxon>Pseudomonadati</taxon>
        <taxon>Pseudomonadota</taxon>
        <taxon>Alphaproteobacteria</taxon>
        <taxon>Sphingomonadales</taxon>
        <taxon>Sphingomonadaceae</taxon>
        <taxon>Sphingomonas</taxon>
    </lineage>
</organism>
<dbReference type="InterPro" id="IPR013766">
    <property type="entry name" value="Thioredoxin_domain"/>
</dbReference>
<proteinExistence type="predicted"/>
<evidence type="ECO:0000256" key="1">
    <source>
        <dbReference type="ARBA" id="ARBA00004196"/>
    </source>
</evidence>
<dbReference type="InterPro" id="IPR017937">
    <property type="entry name" value="Thioredoxin_CS"/>
</dbReference>
<dbReference type="PANTHER" id="PTHR42852:SF13">
    <property type="entry name" value="PROTEIN DIPZ"/>
    <property type="match status" value="1"/>
</dbReference>
<evidence type="ECO:0000256" key="5">
    <source>
        <dbReference type="SAM" id="SignalP"/>
    </source>
</evidence>
<dbReference type="AlphaFoldDB" id="A0A2A4I6P9"/>
<dbReference type="GO" id="GO:0030313">
    <property type="term" value="C:cell envelope"/>
    <property type="evidence" value="ECO:0007669"/>
    <property type="project" value="UniProtKB-SubCell"/>
</dbReference>
<feature type="compositionally biased region" description="Basic and acidic residues" evidence="4">
    <location>
        <begin position="57"/>
        <end position="70"/>
    </location>
</feature>
<dbReference type="InterPro" id="IPR013740">
    <property type="entry name" value="Redoxin"/>
</dbReference>